<dbReference type="AlphaFoldDB" id="A0A511D1I1"/>
<accession>A0A511D1I1</accession>
<evidence type="ECO:0000313" key="1">
    <source>
        <dbReference type="EMBL" id="GEL18646.1"/>
    </source>
</evidence>
<proteinExistence type="predicted"/>
<protein>
    <submittedName>
        <fullName evidence="1">Uncharacterized protein</fullName>
    </submittedName>
</protein>
<gene>
    <name evidence="1" type="ORF">PA7_24830</name>
</gene>
<dbReference type="EMBL" id="BJVI01000023">
    <property type="protein sequence ID" value="GEL18646.1"/>
    <property type="molecule type" value="Genomic_DNA"/>
</dbReference>
<comment type="caution">
    <text evidence="1">The sequence shown here is derived from an EMBL/GenBank/DDBJ whole genome shotgun (WGS) entry which is preliminary data.</text>
</comment>
<name>A0A511D1I1_9PSEU</name>
<evidence type="ECO:0000313" key="2">
    <source>
        <dbReference type="Proteomes" id="UP000321328"/>
    </source>
</evidence>
<organism evidence="1 2">
    <name type="scientific">Pseudonocardia asaccharolytica DSM 44247 = NBRC 16224</name>
    <dbReference type="NCBI Taxonomy" id="1123024"/>
    <lineage>
        <taxon>Bacteria</taxon>
        <taxon>Bacillati</taxon>
        <taxon>Actinomycetota</taxon>
        <taxon>Actinomycetes</taxon>
        <taxon>Pseudonocardiales</taxon>
        <taxon>Pseudonocardiaceae</taxon>
        <taxon>Pseudonocardia</taxon>
    </lineage>
</organism>
<reference evidence="1 2" key="1">
    <citation type="submission" date="2019-07" db="EMBL/GenBank/DDBJ databases">
        <title>Whole genome shotgun sequence of Pseudonocardia asaccharolytica NBRC 16224.</title>
        <authorList>
            <person name="Hosoyama A."/>
            <person name="Uohara A."/>
            <person name="Ohji S."/>
            <person name="Ichikawa N."/>
        </authorList>
    </citation>
    <scope>NUCLEOTIDE SEQUENCE [LARGE SCALE GENOMIC DNA]</scope>
    <source>
        <strain evidence="1 2">NBRC 16224</strain>
    </source>
</reference>
<sequence>MLTLPASFRKALACSRMSRVSVPKAEGTLDPGRGPKPAAHFAHFDHVNVLEDGE</sequence>
<dbReference type="STRING" id="1123024.GCA_000423625_02611"/>
<dbReference type="Proteomes" id="UP000321328">
    <property type="component" value="Unassembled WGS sequence"/>
</dbReference>
<keyword evidence="2" id="KW-1185">Reference proteome</keyword>